<evidence type="ECO:0000259" key="2">
    <source>
        <dbReference type="PROSITE" id="PS51782"/>
    </source>
</evidence>
<keyword evidence="1" id="KW-0732">Signal</keyword>
<comment type="caution">
    <text evidence="3">The sequence shown here is derived from an EMBL/GenBank/DDBJ whole genome shotgun (WGS) entry which is preliminary data.</text>
</comment>
<dbReference type="CDD" id="cd00118">
    <property type="entry name" value="LysM"/>
    <property type="match status" value="1"/>
</dbReference>
<dbReference type="OrthoDB" id="2107166at2759"/>
<evidence type="ECO:0000256" key="1">
    <source>
        <dbReference type="SAM" id="SignalP"/>
    </source>
</evidence>
<protein>
    <recommendedName>
        <fullName evidence="2">LysM domain-containing protein</fullName>
    </recommendedName>
</protein>
<dbReference type="InterPro" id="IPR018392">
    <property type="entry name" value="LysM"/>
</dbReference>
<name>A0A135UKI5_9PEZI</name>
<dbReference type="InterPro" id="IPR036779">
    <property type="entry name" value="LysM_dom_sf"/>
</dbReference>
<keyword evidence="4" id="KW-1185">Reference proteome</keyword>
<dbReference type="PROSITE" id="PS51782">
    <property type="entry name" value="LYSM"/>
    <property type="match status" value="1"/>
</dbReference>
<dbReference type="Proteomes" id="UP000070121">
    <property type="component" value="Unassembled WGS sequence"/>
</dbReference>
<dbReference type="SUPFAM" id="SSF54106">
    <property type="entry name" value="LysM domain"/>
    <property type="match status" value="1"/>
</dbReference>
<feature type="domain" description="LysM" evidence="2">
    <location>
        <begin position="33"/>
        <end position="77"/>
    </location>
</feature>
<organism evidence="3 4">
    <name type="scientific">Colletotrichum salicis</name>
    <dbReference type="NCBI Taxonomy" id="1209931"/>
    <lineage>
        <taxon>Eukaryota</taxon>
        <taxon>Fungi</taxon>
        <taxon>Dikarya</taxon>
        <taxon>Ascomycota</taxon>
        <taxon>Pezizomycotina</taxon>
        <taxon>Sordariomycetes</taxon>
        <taxon>Hypocreomycetidae</taxon>
        <taxon>Glomerellales</taxon>
        <taxon>Glomerellaceae</taxon>
        <taxon>Colletotrichum</taxon>
        <taxon>Colletotrichum acutatum species complex</taxon>
    </lineage>
</organism>
<dbReference type="SMART" id="SM00257">
    <property type="entry name" value="LysM"/>
    <property type="match status" value="1"/>
</dbReference>
<evidence type="ECO:0000313" key="3">
    <source>
        <dbReference type="EMBL" id="KXH60912.1"/>
    </source>
</evidence>
<proteinExistence type="predicted"/>
<dbReference type="Pfam" id="PF01476">
    <property type="entry name" value="LysM"/>
    <property type="match status" value="1"/>
</dbReference>
<gene>
    <name evidence="3" type="ORF">CSAL01_07211</name>
</gene>
<dbReference type="AlphaFoldDB" id="A0A135UKI5"/>
<dbReference type="EMBL" id="JFFI01001339">
    <property type="protein sequence ID" value="KXH60912.1"/>
    <property type="molecule type" value="Genomic_DNA"/>
</dbReference>
<accession>A0A135UKI5</accession>
<dbReference type="Gene3D" id="3.10.350.10">
    <property type="entry name" value="LysM domain"/>
    <property type="match status" value="1"/>
</dbReference>
<reference evidence="3 4" key="1">
    <citation type="submission" date="2014-02" db="EMBL/GenBank/DDBJ databases">
        <title>The genome sequence of Colletotrichum salicis CBS 607.94.</title>
        <authorList>
            <person name="Baroncelli R."/>
            <person name="Thon M.R."/>
        </authorList>
    </citation>
    <scope>NUCLEOTIDE SEQUENCE [LARGE SCALE GENOMIC DNA]</scope>
    <source>
        <strain evidence="3 4">CBS 607.94</strain>
    </source>
</reference>
<evidence type="ECO:0000313" key="4">
    <source>
        <dbReference type="Proteomes" id="UP000070121"/>
    </source>
</evidence>
<feature type="chain" id="PRO_5007805052" description="LysM domain-containing protein" evidence="1">
    <location>
        <begin position="20"/>
        <end position="81"/>
    </location>
</feature>
<sequence>MHATSILLVALSAVGMVAAKRDCRRDRSHPGRGWYWIVEGDTLNKIAADFGSTANIIAAMNGIPNPDSIPAWKTIVVPCPP</sequence>
<feature type="signal peptide" evidence="1">
    <location>
        <begin position="1"/>
        <end position="19"/>
    </location>
</feature>